<sequence>MNNKQRTTQLQRKEYAKMNQRHDLTLNLDHAVIKKKLLKHLFENNNDEAKEFCTNIC</sequence>
<dbReference type="Proteomes" id="UP000789759">
    <property type="component" value="Unassembled WGS sequence"/>
</dbReference>
<protein>
    <submittedName>
        <fullName evidence="1">1556_t:CDS:1</fullName>
    </submittedName>
</protein>
<evidence type="ECO:0000313" key="2">
    <source>
        <dbReference type="Proteomes" id="UP000789759"/>
    </source>
</evidence>
<dbReference type="AlphaFoldDB" id="A0A9N9FH81"/>
<proteinExistence type="predicted"/>
<organism evidence="1 2">
    <name type="scientific">Cetraspora pellucida</name>
    <dbReference type="NCBI Taxonomy" id="1433469"/>
    <lineage>
        <taxon>Eukaryota</taxon>
        <taxon>Fungi</taxon>
        <taxon>Fungi incertae sedis</taxon>
        <taxon>Mucoromycota</taxon>
        <taxon>Glomeromycotina</taxon>
        <taxon>Glomeromycetes</taxon>
        <taxon>Diversisporales</taxon>
        <taxon>Gigasporaceae</taxon>
        <taxon>Cetraspora</taxon>
    </lineage>
</organism>
<reference evidence="1" key="1">
    <citation type="submission" date="2021-06" db="EMBL/GenBank/DDBJ databases">
        <authorList>
            <person name="Kallberg Y."/>
            <person name="Tangrot J."/>
            <person name="Rosling A."/>
        </authorList>
    </citation>
    <scope>NUCLEOTIDE SEQUENCE</scope>
    <source>
        <strain evidence="1">FL966</strain>
    </source>
</reference>
<comment type="caution">
    <text evidence="1">The sequence shown here is derived from an EMBL/GenBank/DDBJ whole genome shotgun (WGS) entry which is preliminary data.</text>
</comment>
<keyword evidence="2" id="KW-1185">Reference proteome</keyword>
<gene>
    <name evidence="1" type="ORF">CPELLU_LOCUS4070</name>
</gene>
<dbReference type="EMBL" id="CAJVQA010002081">
    <property type="protein sequence ID" value="CAG8535984.1"/>
    <property type="molecule type" value="Genomic_DNA"/>
</dbReference>
<name>A0A9N9FH81_9GLOM</name>
<evidence type="ECO:0000313" key="1">
    <source>
        <dbReference type="EMBL" id="CAG8535984.1"/>
    </source>
</evidence>
<accession>A0A9N9FH81</accession>